<dbReference type="Pfam" id="PF26013">
    <property type="entry name" value="DUF8004"/>
    <property type="match status" value="1"/>
</dbReference>
<dbReference type="EMBL" id="CAJPDT010000041">
    <property type="protein sequence ID" value="CAF9925859.1"/>
    <property type="molecule type" value="Genomic_DNA"/>
</dbReference>
<organism evidence="3 4">
    <name type="scientific">Imshaugia aleurites</name>
    <dbReference type="NCBI Taxonomy" id="172621"/>
    <lineage>
        <taxon>Eukaryota</taxon>
        <taxon>Fungi</taxon>
        <taxon>Dikarya</taxon>
        <taxon>Ascomycota</taxon>
        <taxon>Pezizomycotina</taxon>
        <taxon>Lecanoromycetes</taxon>
        <taxon>OSLEUM clade</taxon>
        <taxon>Lecanoromycetidae</taxon>
        <taxon>Lecanorales</taxon>
        <taxon>Lecanorineae</taxon>
        <taxon>Parmeliaceae</taxon>
        <taxon>Imshaugia</taxon>
    </lineage>
</organism>
<evidence type="ECO:0000313" key="4">
    <source>
        <dbReference type="Proteomes" id="UP000664534"/>
    </source>
</evidence>
<evidence type="ECO:0000259" key="2">
    <source>
        <dbReference type="Pfam" id="PF26013"/>
    </source>
</evidence>
<dbReference type="PANTHER" id="PTHR39601">
    <property type="entry name" value="CHORIOGENIN HMINOR"/>
    <property type="match status" value="1"/>
</dbReference>
<feature type="compositionally biased region" description="Basic and acidic residues" evidence="1">
    <location>
        <begin position="93"/>
        <end position="114"/>
    </location>
</feature>
<feature type="compositionally biased region" description="Low complexity" evidence="1">
    <location>
        <begin position="1"/>
        <end position="13"/>
    </location>
</feature>
<evidence type="ECO:0000256" key="1">
    <source>
        <dbReference type="SAM" id="MobiDB-lite"/>
    </source>
</evidence>
<comment type="caution">
    <text evidence="3">The sequence shown here is derived from an EMBL/GenBank/DDBJ whole genome shotgun (WGS) entry which is preliminary data.</text>
</comment>
<name>A0A8H3FM24_9LECA</name>
<reference evidence="3" key="1">
    <citation type="submission" date="2021-03" db="EMBL/GenBank/DDBJ databases">
        <authorList>
            <person name="Tagirdzhanova G."/>
        </authorList>
    </citation>
    <scope>NUCLEOTIDE SEQUENCE</scope>
</reference>
<dbReference type="PANTHER" id="PTHR39601:SF2">
    <property type="entry name" value="CHORIOGENIN HMINOR"/>
    <property type="match status" value="1"/>
</dbReference>
<dbReference type="OrthoDB" id="5302380at2759"/>
<feature type="region of interest" description="Disordered" evidence="1">
    <location>
        <begin position="1"/>
        <end position="115"/>
    </location>
</feature>
<evidence type="ECO:0000313" key="3">
    <source>
        <dbReference type="EMBL" id="CAF9925859.1"/>
    </source>
</evidence>
<dbReference type="InterPro" id="IPR058317">
    <property type="entry name" value="DUF8004"/>
</dbReference>
<protein>
    <recommendedName>
        <fullName evidence="2">DUF8004 domain-containing protein</fullName>
    </recommendedName>
</protein>
<feature type="compositionally biased region" description="Basic and acidic residues" evidence="1">
    <location>
        <begin position="24"/>
        <end position="36"/>
    </location>
</feature>
<accession>A0A8H3FM24</accession>
<dbReference type="AlphaFoldDB" id="A0A8H3FM24"/>
<proteinExistence type="predicted"/>
<dbReference type="Proteomes" id="UP000664534">
    <property type="component" value="Unassembled WGS sequence"/>
</dbReference>
<feature type="domain" description="DUF8004" evidence="2">
    <location>
        <begin position="321"/>
        <end position="414"/>
    </location>
</feature>
<sequence>MEDGLGLSQLQSALPPPPEYTETTAHRDAKGADHSNHSQSAWLLRRTSIHVESTPNEAWQEDISSRRENAPSIGSNDEKKALRTLLTKFSNKSAEDQNEDGRTNWDEGQGHDSSDFGTTVVIEAAQPSKGQKRKRHEMKGLEQAASMKRWPCNGNPVEPWGKLAKDPELWDPDGDTLVYYGYQRPQASFRVKSSILEAARSEILVSMLQEGYKRTPKSPPSVVSASSSERGVKKFGFGHRAPSLSSEISKPGDEAQIRYEIHFPAPNGTSRIEILRHHITTRNFFALLLNKPLVGLTFYQALVDLHERLTVFMPRNSDCNNMIVGYLTRNRLNNVCNDPAAAAGLLAYSEDDEVQWPEGWREGFVHCSGMYSKLPQLPEFCDISHISRTLLERSYLELQARIQVAEDRLSSFNFDDMWPCHTTQPPAARASFEHFRDFLLQFYQKAYKNWPPRATQNSDGNWLTRAVVCHLQKDLGALYDYYVDRDVVWAETKEPSERYRTMVRQKNRAVIKINNDGLDLAKLFVHFDHKHKHPHIPHPYPLLPDSMPVGNTGKAQQKQSLFTSKTKALEKQIIHAYSIASNALLLGPEVANNSLVEAFQRFEKTDHLGETDPRDARKGRWILLFGILQVLSNVSADTPDLWFKDDVSYFLMPRLKGTPPWVTGAENVFQEAGPAASHCWRVSKSAWGKDILAT</sequence>
<keyword evidence="4" id="KW-1185">Reference proteome</keyword>
<gene>
    <name evidence="3" type="ORF">IMSHALPRED_006801</name>
</gene>